<dbReference type="AlphaFoldDB" id="A0A4Y4D0K6"/>
<dbReference type="FunFam" id="3.40.50.300:FF:000156">
    <property type="entry name" value="ATP-dependent DNA helicase recQ"/>
    <property type="match status" value="1"/>
</dbReference>
<evidence type="ECO:0000256" key="9">
    <source>
        <dbReference type="ARBA" id="ARBA00022833"/>
    </source>
</evidence>
<comment type="cofactor">
    <cofactor evidence="1">
        <name>Mg(2+)</name>
        <dbReference type="ChEBI" id="CHEBI:18420"/>
    </cofactor>
</comment>
<dbReference type="Pfam" id="PF00271">
    <property type="entry name" value="Helicase_C"/>
    <property type="match status" value="1"/>
</dbReference>
<keyword evidence="8 20" id="KW-0347">Helicase</keyword>
<dbReference type="InterPro" id="IPR004589">
    <property type="entry name" value="DNA_helicase_ATP-dep_RecQ"/>
</dbReference>
<evidence type="ECO:0000256" key="13">
    <source>
        <dbReference type="ARBA" id="ARBA00023204"/>
    </source>
</evidence>
<dbReference type="GO" id="GO:0009432">
    <property type="term" value="P:SOS response"/>
    <property type="evidence" value="ECO:0007669"/>
    <property type="project" value="UniProtKB-UniRule"/>
</dbReference>
<dbReference type="GO" id="GO:0046872">
    <property type="term" value="F:metal ion binding"/>
    <property type="evidence" value="ECO:0007669"/>
    <property type="project" value="UniProtKB-KW"/>
</dbReference>
<sequence length="608" mass="66694">MNPSRAHETLFHVFGYTGFRGPQEAIVEHVAAGGDALVLMPTGGGKSLCYQIPALLRPGVAIVVSPLIALMQDQVSALKEVGVAADFLNSTLSFDRAMEIERAMLAGALDLLYVAPERLVTPRFLDLLDHLNEAGQLALFAIDEAHCVSQWGHDFRPEYLQLSILQERYPQIPRIALTATADAQTRHEIAERLRLQDAREFVSSFDRPNIRYTIVPKDNPRAQLLAFIRDGHLGEAGIVYCSSRKKVDETAAWLIEKGIAALPYHAGMNTEERAANQDRFLREDGIVMVATVAFGMGIDKPDVRFVAHLDLPRSIEGYYQETGRAGRDGLPAEAWMAYSVADLVQQRRFIDQGEAGAEVKRVATAKLDALLGLCETTGCRRQRLLGYFDEAAEPCGNCDTCLHPPQVRDATESARKALSCVFRTGSRFGAGHIVDVLTGKATDKVKEWQHDQVSTFGIGTELDDKGWRTLIRQLVAHGALAVDHERYGALTLTESARPLLRGEAAFTMRLDVVAPKKGRNVGSARKAADWPEATGAEAELLGRLRAWRASTAKERNVPAYVIFHDATLRDIARTKPGSIEALGTISGVGDRKLEAYGEEIIGLIAEHA</sequence>
<protein>
    <recommendedName>
        <fullName evidence="16">DNA helicase RecQ</fullName>
        <ecNumber evidence="16">5.6.2.4</ecNumber>
    </recommendedName>
</protein>
<dbReference type="Pfam" id="PF00570">
    <property type="entry name" value="HRDC"/>
    <property type="match status" value="1"/>
</dbReference>
<evidence type="ECO:0000259" key="17">
    <source>
        <dbReference type="PROSITE" id="PS50967"/>
    </source>
</evidence>
<dbReference type="NCBIfam" id="TIGR01389">
    <property type="entry name" value="recQ"/>
    <property type="match status" value="1"/>
</dbReference>
<dbReference type="Pfam" id="PF16124">
    <property type="entry name" value="RecQ_Zn_bind"/>
    <property type="match status" value="1"/>
</dbReference>
<keyword evidence="9" id="KW-0862">Zinc</keyword>
<dbReference type="GO" id="GO:0009378">
    <property type="term" value="F:four-way junction helicase activity"/>
    <property type="evidence" value="ECO:0007669"/>
    <property type="project" value="TreeGrafter"/>
</dbReference>
<keyword evidence="4" id="KW-0479">Metal-binding</keyword>
<keyword evidence="10" id="KW-0067">ATP-binding</keyword>
<evidence type="ECO:0000256" key="7">
    <source>
        <dbReference type="ARBA" id="ARBA00022801"/>
    </source>
</evidence>
<evidence type="ECO:0000256" key="6">
    <source>
        <dbReference type="ARBA" id="ARBA00022763"/>
    </source>
</evidence>
<evidence type="ECO:0000256" key="16">
    <source>
        <dbReference type="NCBIfam" id="TIGR01389"/>
    </source>
</evidence>
<dbReference type="PROSITE" id="PS51192">
    <property type="entry name" value="HELICASE_ATP_BIND_1"/>
    <property type="match status" value="1"/>
</dbReference>
<dbReference type="PANTHER" id="PTHR13710:SF105">
    <property type="entry name" value="ATP-DEPENDENT DNA HELICASE Q1"/>
    <property type="match status" value="1"/>
</dbReference>
<dbReference type="NCBIfam" id="TIGR00614">
    <property type="entry name" value="recQ_fam"/>
    <property type="match status" value="1"/>
</dbReference>
<dbReference type="Proteomes" id="UP000318422">
    <property type="component" value="Unassembled WGS sequence"/>
</dbReference>
<evidence type="ECO:0000259" key="18">
    <source>
        <dbReference type="PROSITE" id="PS51192"/>
    </source>
</evidence>
<evidence type="ECO:0000313" key="21">
    <source>
        <dbReference type="Proteomes" id="UP000318422"/>
    </source>
</evidence>
<name>A0A4Y4D0K6_ZOORA</name>
<keyword evidence="5" id="KW-0547">Nucleotide-binding</keyword>
<dbReference type="EC" id="5.6.2.4" evidence="16"/>
<dbReference type="SUPFAM" id="SSF47819">
    <property type="entry name" value="HRDC-like"/>
    <property type="match status" value="1"/>
</dbReference>
<dbReference type="InterPro" id="IPR002121">
    <property type="entry name" value="HRDC_dom"/>
</dbReference>
<dbReference type="InterPro" id="IPR036388">
    <property type="entry name" value="WH-like_DNA-bd_sf"/>
</dbReference>
<dbReference type="GO" id="GO:0043590">
    <property type="term" value="C:bacterial nucleoid"/>
    <property type="evidence" value="ECO:0007669"/>
    <property type="project" value="TreeGrafter"/>
</dbReference>
<dbReference type="InterPro" id="IPR032284">
    <property type="entry name" value="RecQ_Zn-bd"/>
</dbReference>
<dbReference type="Gene3D" id="1.10.150.80">
    <property type="entry name" value="HRDC domain"/>
    <property type="match status" value="1"/>
</dbReference>
<evidence type="ECO:0000256" key="10">
    <source>
        <dbReference type="ARBA" id="ARBA00022840"/>
    </source>
</evidence>
<evidence type="ECO:0000256" key="11">
    <source>
        <dbReference type="ARBA" id="ARBA00023125"/>
    </source>
</evidence>
<dbReference type="InterPro" id="IPR018982">
    <property type="entry name" value="RQC_domain"/>
</dbReference>
<dbReference type="PROSITE" id="PS51194">
    <property type="entry name" value="HELICASE_CTER"/>
    <property type="match status" value="1"/>
</dbReference>
<evidence type="ECO:0000256" key="2">
    <source>
        <dbReference type="ARBA" id="ARBA00001947"/>
    </source>
</evidence>
<dbReference type="InterPro" id="IPR044876">
    <property type="entry name" value="HRDC_dom_sf"/>
</dbReference>
<dbReference type="RefSeq" id="WP_141354424.1">
    <property type="nucleotide sequence ID" value="NZ_BJNV01000073.1"/>
</dbReference>
<gene>
    <name evidence="20" type="primary">recQ</name>
    <name evidence="20" type="ORF">ZRA01_33470</name>
</gene>
<dbReference type="GO" id="GO:0005524">
    <property type="term" value="F:ATP binding"/>
    <property type="evidence" value="ECO:0007669"/>
    <property type="project" value="UniProtKB-KW"/>
</dbReference>
<dbReference type="GO" id="GO:0005737">
    <property type="term" value="C:cytoplasm"/>
    <property type="evidence" value="ECO:0007669"/>
    <property type="project" value="TreeGrafter"/>
</dbReference>
<dbReference type="GO" id="GO:0006310">
    <property type="term" value="P:DNA recombination"/>
    <property type="evidence" value="ECO:0007669"/>
    <property type="project" value="UniProtKB-UniRule"/>
</dbReference>
<keyword evidence="21" id="KW-1185">Reference proteome</keyword>
<dbReference type="Pfam" id="PF09382">
    <property type="entry name" value="RQC"/>
    <property type="match status" value="1"/>
</dbReference>
<reference evidence="20 21" key="1">
    <citation type="submission" date="2019-06" db="EMBL/GenBank/DDBJ databases">
        <title>Whole genome shotgun sequence of Zoogloea ramigera NBRC 15342.</title>
        <authorList>
            <person name="Hosoyama A."/>
            <person name="Uohara A."/>
            <person name="Ohji S."/>
            <person name="Ichikawa N."/>
        </authorList>
    </citation>
    <scope>NUCLEOTIDE SEQUENCE [LARGE SCALE GENOMIC DNA]</scope>
    <source>
        <strain evidence="20 21">NBRC 15342</strain>
    </source>
</reference>
<dbReference type="FunFam" id="3.40.50.300:FF:000296">
    <property type="entry name" value="ATP-dependent DNA helicase RecQ"/>
    <property type="match status" value="1"/>
</dbReference>
<dbReference type="InterPro" id="IPR027417">
    <property type="entry name" value="P-loop_NTPase"/>
</dbReference>
<dbReference type="SMART" id="SM00956">
    <property type="entry name" value="RQC"/>
    <property type="match status" value="1"/>
</dbReference>
<dbReference type="GO" id="GO:0003677">
    <property type="term" value="F:DNA binding"/>
    <property type="evidence" value="ECO:0007669"/>
    <property type="project" value="UniProtKB-KW"/>
</dbReference>
<keyword evidence="12" id="KW-0233">DNA recombination</keyword>
<evidence type="ECO:0000256" key="8">
    <source>
        <dbReference type="ARBA" id="ARBA00022806"/>
    </source>
</evidence>
<dbReference type="GO" id="GO:0043138">
    <property type="term" value="F:3'-5' DNA helicase activity"/>
    <property type="evidence" value="ECO:0007669"/>
    <property type="project" value="UniProtKB-EC"/>
</dbReference>
<dbReference type="InterPro" id="IPR010997">
    <property type="entry name" value="HRDC-like_sf"/>
</dbReference>
<evidence type="ECO:0000256" key="1">
    <source>
        <dbReference type="ARBA" id="ARBA00001946"/>
    </source>
</evidence>
<feature type="domain" description="HRDC" evidence="17">
    <location>
        <begin position="534"/>
        <end position="608"/>
    </location>
</feature>
<evidence type="ECO:0000256" key="5">
    <source>
        <dbReference type="ARBA" id="ARBA00022741"/>
    </source>
</evidence>
<keyword evidence="11" id="KW-0238">DNA-binding</keyword>
<dbReference type="Gene3D" id="3.40.50.300">
    <property type="entry name" value="P-loop containing nucleotide triphosphate hydrolases"/>
    <property type="match status" value="2"/>
</dbReference>
<dbReference type="Pfam" id="PF00270">
    <property type="entry name" value="DEAD"/>
    <property type="match status" value="1"/>
</dbReference>
<accession>A0A4Y4D0K6</accession>
<evidence type="ECO:0000256" key="14">
    <source>
        <dbReference type="ARBA" id="ARBA00023235"/>
    </source>
</evidence>
<keyword evidence="6" id="KW-0227">DNA damage</keyword>
<evidence type="ECO:0000256" key="4">
    <source>
        <dbReference type="ARBA" id="ARBA00022723"/>
    </source>
</evidence>
<dbReference type="GO" id="GO:0030894">
    <property type="term" value="C:replisome"/>
    <property type="evidence" value="ECO:0007669"/>
    <property type="project" value="TreeGrafter"/>
</dbReference>
<comment type="cofactor">
    <cofactor evidence="2">
        <name>Zn(2+)</name>
        <dbReference type="ChEBI" id="CHEBI:29105"/>
    </cofactor>
</comment>
<dbReference type="OrthoDB" id="9760034at2"/>
<evidence type="ECO:0000256" key="12">
    <source>
        <dbReference type="ARBA" id="ARBA00023172"/>
    </source>
</evidence>
<organism evidence="20 21">
    <name type="scientific">Zoogloea ramigera</name>
    <dbReference type="NCBI Taxonomy" id="350"/>
    <lineage>
        <taxon>Bacteria</taxon>
        <taxon>Pseudomonadati</taxon>
        <taxon>Pseudomonadota</taxon>
        <taxon>Betaproteobacteria</taxon>
        <taxon>Rhodocyclales</taxon>
        <taxon>Zoogloeaceae</taxon>
        <taxon>Zoogloea</taxon>
    </lineage>
</organism>
<dbReference type="SMART" id="SM00487">
    <property type="entry name" value="DEXDc"/>
    <property type="match status" value="1"/>
</dbReference>
<dbReference type="CDD" id="cd17920">
    <property type="entry name" value="DEXHc_RecQ"/>
    <property type="match status" value="1"/>
</dbReference>
<dbReference type="PROSITE" id="PS50967">
    <property type="entry name" value="HRDC"/>
    <property type="match status" value="1"/>
</dbReference>
<dbReference type="SUPFAM" id="SSF52540">
    <property type="entry name" value="P-loop containing nucleoside triphosphate hydrolases"/>
    <property type="match status" value="2"/>
</dbReference>
<dbReference type="GO" id="GO:0006260">
    <property type="term" value="P:DNA replication"/>
    <property type="evidence" value="ECO:0007669"/>
    <property type="project" value="InterPro"/>
</dbReference>
<feature type="domain" description="Helicase ATP-binding" evidence="18">
    <location>
        <begin position="27"/>
        <end position="199"/>
    </location>
</feature>
<keyword evidence="7" id="KW-0378">Hydrolase</keyword>
<feature type="domain" description="Helicase C-terminal" evidence="19">
    <location>
        <begin position="220"/>
        <end position="368"/>
    </location>
</feature>
<proteinExistence type="inferred from homology"/>
<keyword evidence="13" id="KW-0234">DNA repair</keyword>
<evidence type="ECO:0000256" key="3">
    <source>
        <dbReference type="ARBA" id="ARBA00005446"/>
    </source>
</evidence>
<dbReference type="FunFam" id="1.10.10.10:FF:000175">
    <property type="entry name" value="ATP-dependent DNA helicase RecQ"/>
    <property type="match status" value="1"/>
</dbReference>
<dbReference type="SMART" id="SM00341">
    <property type="entry name" value="HRDC"/>
    <property type="match status" value="1"/>
</dbReference>
<dbReference type="CDD" id="cd18794">
    <property type="entry name" value="SF2_C_RecQ"/>
    <property type="match status" value="1"/>
</dbReference>
<comment type="similarity">
    <text evidence="3">Belongs to the helicase family. RecQ subfamily.</text>
</comment>
<dbReference type="InterPro" id="IPR011545">
    <property type="entry name" value="DEAD/DEAH_box_helicase_dom"/>
</dbReference>
<evidence type="ECO:0000259" key="19">
    <source>
        <dbReference type="PROSITE" id="PS51194"/>
    </source>
</evidence>
<dbReference type="PANTHER" id="PTHR13710">
    <property type="entry name" value="DNA HELICASE RECQ FAMILY MEMBER"/>
    <property type="match status" value="1"/>
</dbReference>
<dbReference type="Gene3D" id="1.10.10.10">
    <property type="entry name" value="Winged helix-like DNA-binding domain superfamily/Winged helix DNA-binding domain"/>
    <property type="match status" value="1"/>
</dbReference>
<dbReference type="GO" id="GO:0006281">
    <property type="term" value="P:DNA repair"/>
    <property type="evidence" value="ECO:0007669"/>
    <property type="project" value="UniProtKB-KW"/>
</dbReference>
<evidence type="ECO:0000313" key="20">
    <source>
        <dbReference type="EMBL" id="GEC97274.1"/>
    </source>
</evidence>
<dbReference type="SMART" id="SM00490">
    <property type="entry name" value="HELICc"/>
    <property type="match status" value="1"/>
</dbReference>
<evidence type="ECO:0000256" key="15">
    <source>
        <dbReference type="ARBA" id="ARBA00034617"/>
    </source>
</evidence>
<comment type="catalytic activity">
    <reaction evidence="15">
        <text>Couples ATP hydrolysis with the unwinding of duplex DNA by translocating in the 3'-5' direction.</text>
        <dbReference type="EC" id="5.6.2.4"/>
    </reaction>
</comment>
<comment type="caution">
    <text evidence="20">The sequence shown here is derived from an EMBL/GenBank/DDBJ whole genome shotgun (WGS) entry which is preliminary data.</text>
</comment>
<dbReference type="InterPro" id="IPR014001">
    <property type="entry name" value="Helicase_ATP-bd"/>
</dbReference>
<dbReference type="InterPro" id="IPR006293">
    <property type="entry name" value="DNA_helicase_ATP-dep_RecQ_bac"/>
</dbReference>
<dbReference type="GO" id="GO:0016787">
    <property type="term" value="F:hydrolase activity"/>
    <property type="evidence" value="ECO:0007669"/>
    <property type="project" value="UniProtKB-KW"/>
</dbReference>
<dbReference type="InterPro" id="IPR001650">
    <property type="entry name" value="Helicase_C-like"/>
</dbReference>
<keyword evidence="14" id="KW-0413">Isomerase</keyword>
<dbReference type="EMBL" id="BJNV01000073">
    <property type="protein sequence ID" value="GEC97274.1"/>
    <property type="molecule type" value="Genomic_DNA"/>
</dbReference>